<gene>
    <name evidence="13" type="ORF">V5E97_29080</name>
</gene>
<dbReference type="CDD" id="cd07328">
    <property type="entry name" value="M48_Ste24p_like"/>
    <property type="match status" value="1"/>
</dbReference>
<protein>
    <submittedName>
        <fullName evidence="13">M48 family metalloprotease</fullName>
        <ecNumber evidence="13">3.4.24.-</ecNumber>
    </submittedName>
</protein>
<keyword evidence="5" id="KW-0479">Metal-binding</keyword>
<evidence type="ECO:0000256" key="9">
    <source>
        <dbReference type="ARBA" id="ARBA00023049"/>
    </source>
</evidence>
<organism evidence="13">
    <name type="scientific">Singulisphaera sp. Ch08</name>
    <dbReference type="NCBI Taxonomy" id="3120278"/>
    <lineage>
        <taxon>Bacteria</taxon>
        <taxon>Pseudomonadati</taxon>
        <taxon>Planctomycetota</taxon>
        <taxon>Planctomycetia</taxon>
        <taxon>Isosphaerales</taxon>
        <taxon>Isosphaeraceae</taxon>
        <taxon>Singulisphaera</taxon>
    </lineage>
</organism>
<evidence type="ECO:0000259" key="12">
    <source>
        <dbReference type="Pfam" id="PF01435"/>
    </source>
</evidence>
<evidence type="ECO:0000256" key="10">
    <source>
        <dbReference type="ARBA" id="ARBA00023136"/>
    </source>
</evidence>
<evidence type="ECO:0000256" key="6">
    <source>
        <dbReference type="ARBA" id="ARBA00022801"/>
    </source>
</evidence>
<comment type="similarity">
    <text evidence="11">Belongs to the peptidase M48 family.</text>
</comment>
<dbReference type="EMBL" id="CP155447">
    <property type="protein sequence ID" value="XBH02356.1"/>
    <property type="molecule type" value="Genomic_DNA"/>
</dbReference>
<keyword evidence="10" id="KW-0472">Membrane</keyword>
<evidence type="ECO:0000256" key="4">
    <source>
        <dbReference type="ARBA" id="ARBA00022692"/>
    </source>
</evidence>
<sequence>MERGQPPRGLLCPGCGSGLEPLDEVAGDEHRLRCAHCRETFRARRREPTDELAAARSNTEPPPPGSFSLFWRGIALRWLENAYWAGILIGAAGQIALGGFLPVVQGWLRDEVRGWGGVLETLGGVHVITETRDPDADLGPVLARSDAPLLFSAMDDVARRIGVKPPGQVRLTYLPCCGVVAWDRSRALILGLPLLRVLTMAEMRAILGHELAHLARGDATRAARSVRFVEGLRQALDRAEGQEHGLLGYLARTCFRWSSRLIGPIARGQETRADRSAAAIAGGSAAASALVKVALVQPLFRQVLEHYNPDDPDAPNLYAFFRAFWYRLPAEVHTAMRLQVLTSRDTYDPAHPPLPDRLALLQSYPDPASANGDTIPATSYVGDLETLEQMLHNRLFGLPAIEPSVFHKLRV</sequence>
<keyword evidence="9 11" id="KW-0482">Metalloprotease</keyword>
<keyword evidence="6 11" id="KW-0378">Hydrolase</keyword>
<evidence type="ECO:0000256" key="5">
    <source>
        <dbReference type="ARBA" id="ARBA00022723"/>
    </source>
</evidence>
<dbReference type="AlphaFoldDB" id="A0AAU7CCC1"/>
<dbReference type="Pfam" id="PF01435">
    <property type="entry name" value="Peptidase_M48"/>
    <property type="match status" value="1"/>
</dbReference>
<dbReference type="Gene3D" id="3.30.2010.10">
    <property type="entry name" value="Metalloproteases ('zincins'), catalytic domain"/>
    <property type="match status" value="1"/>
</dbReference>
<evidence type="ECO:0000313" key="13">
    <source>
        <dbReference type="EMBL" id="XBH02356.1"/>
    </source>
</evidence>
<comment type="subcellular location">
    <subcellularLocation>
        <location evidence="1">Cell membrane</location>
        <topology evidence="1">Multi-pass membrane protein</topology>
    </subcellularLocation>
</comment>
<accession>A0AAU7CCC1</accession>
<keyword evidence="7 11" id="KW-0862">Zinc</keyword>
<evidence type="ECO:0000256" key="3">
    <source>
        <dbReference type="ARBA" id="ARBA00022670"/>
    </source>
</evidence>
<evidence type="ECO:0000256" key="1">
    <source>
        <dbReference type="ARBA" id="ARBA00004651"/>
    </source>
</evidence>
<name>A0AAU7CCC1_9BACT</name>
<dbReference type="GO" id="GO:0005886">
    <property type="term" value="C:plasma membrane"/>
    <property type="evidence" value="ECO:0007669"/>
    <property type="project" value="UniProtKB-SubCell"/>
</dbReference>
<dbReference type="InterPro" id="IPR001915">
    <property type="entry name" value="Peptidase_M48"/>
</dbReference>
<dbReference type="EC" id="3.4.24.-" evidence="13"/>
<dbReference type="GO" id="GO:0004222">
    <property type="term" value="F:metalloendopeptidase activity"/>
    <property type="evidence" value="ECO:0007669"/>
    <property type="project" value="InterPro"/>
</dbReference>
<evidence type="ECO:0000256" key="8">
    <source>
        <dbReference type="ARBA" id="ARBA00022989"/>
    </source>
</evidence>
<feature type="domain" description="Peptidase M48" evidence="12">
    <location>
        <begin position="193"/>
        <end position="363"/>
    </location>
</feature>
<keyword evidence="3 11" id="KW-0645">Protease</keyword>
<proteinExistence type="inferred from homology"/>
<reference evidence="13" key="1">
    <citation type="submission" date="2024-05" db="EMBL/GenBank/DDBJ databases">
        <title>Planctomycetes of the genus Singulisphaera possess chitinolytic capabilities.</title>
        <authorList>
            <person name="Ivanova A."/>
        </authorList>
    </citation>
    <scope>NUCLEOTIDE SEQUENCE</scope>
    <source>
        <strain evidence="13">Ch08T</strain>
    </source>
</reference>
<comment type="cofactor">
    <cofactor evidence="11">
        <name>Zn(2+)</name>
        <dbReference type="ChEBI" id="CHEBI:29105"/>
    </cofactor>
    <text evidence="11">Binds 1 zinc ion per subunit.</text>
</comment>
<keyword evidence="2" id="KW-1003">Cell membrane</keyword>
<dbReference type="GO" id="GO:0006508">
    <property type="term" value="P:proteolysis"/>
    <property type="evidence" value="ECO:0007669"/>
    <property type="project" value="UniProtKB-KW"/>
</dbReference>
<keyword evidence="4" id="KW-0812">Transmembrane</keyword>
<evidence type="ECO:0000256" key="2">
    <source>
        <dbReference type="ARBA" id="ARBA00022475"/>
    </source>
</evidence>
<dbReference type="GO" id="GO:0046872">
    <property type="term" value="F:metal ion binding"/>
    <property type="evidence" value="ECO:0007669"/>
    <property type="project" value="UniProtKB-KW"/>
</dbReference>
<dbReference type="InterPro" id="IPR050083">
    <property type="entry name" value="HtpX_protease"/>
</dbReference>
<dbReference type="PANTHER" id="PTHR43221:SF1">
    <property type="entry name" value="PROTEASE HTPX"/>
    <property type="match status" value="1"/>
</dbReference>
<dbReference type="RefSeq" id="WP_406695099.1">
    <property type="nucleotide sequence ID" value="NZ_CP155447.1"/>
</dbReference>
<evidence type="ECO:0000256" key="7">
    <source>
        <dbReference type="ARBA" id="ARBA00022833"/>
    </source>
</evidence>
<keyword evidence="8" id="KW-1133">Transmembrane helix</keyword>
<dbReference type="PANTHER" id="PTHR43221">
    <property type="entry name" value="PROTEASE HTPX"/>
    <property type="match status" value="1"/>
</dbReference>
<evidence type="ECO:0000256" key="11">
    <source>
        <dbReference type="RuleBase" id="RU003983"/>
    </source>
</evidence>